<proteinExistence type="predicted"/>
<dbReference type="GeneID" id="81438827"/>
<sequence length="80" mass="9076">MLRLSITTSWLVLAGLASAGFNSTGEPLFMNGFQQRAEWGECFELKGLMDRTCQEEIISFDRPHYNLFTFGDKPREKAIG</sequence>
<feature type="signal peptide" evidence="1">
    <location>
        <begin position="1"/>
        <end position="19"/>
    </location>
</feature>
<accession>A0A9W9S217</accession>
<name>A0A9W9S217_9EURO</name>
<reference evidence="2" key="2">
    <citation type="journal article" date="2023" name="IMA Fungus">
        <title>Comparative genomic study of the Penicillium genus elucidates a diverse pangenome and 15 lateral gene transfer events.</title>
        <authorList>
            <person name="Petersen C."/>
            <person name="Sorensen T."/>
            <person name="Nielsen M.R."/>
            <person name="Sondergaard T.E."/>
            <person name="Sorensen J.L."/>
            <person name="Fitzpatrick D.A."/>
            <person name="Frisvad J.C."/>
            <person name="Nielsen K.L."/>
        </authorList>
    </citation>
    <scope>NUCLEOTIDE SEQUENCE</scope>
    <source>
        <strain evidence="2">IBT 29864</strain>
    </source>
</reference>
<dbReference type="RefSeq" id="XP_056555061.1">
    <property type="nucleotide sequence ID" value="XM_056699648.1"/>
</dbReference>
<keyword evidence="1" id="KW-0732">Signal</keyword>
<dbReference type="EMBL" id="JAPZBS010000005">
    <property type="protein sequence ID" value="KAJ5370627.1"/>
    <property type="molecule type" value="Genomic_DNA"/>
</dbReference>
<evidence type="ECO:0000313" key="2">
    <source>
        <dbReference type="EMBL" id="KAJ5370627.1"/>
    </source>
</evidence>
<keyword evidence="3" id="KW-1185">Reference proteome</keyword>
<comment type="caution">
    <text evidence="2">The sequence shown here is derived from an EMBL/GenBank/DDBJ whole genome shotgun (WGS) entry which is preliminary data.</text>
</comment>
<dbReference type="Proteomes" id="UP001147782">
    <property type="component" value="Unassembled WGS sequence"/>
</dbReference>
<evidence type="ECO:0000256" key="1">
    <source>
        <dbReference type="SAM" id="SignalP"/>
    </source>
</evidence>
<reference evidence="2" key="1">
    <citation type="submission" date="2022-11" db="EMBL/GenBank/DDBJ databases">
        <authorList>
            <person name="Petersen C."/>
        </authorList>
    </citation>
    <scope>NUCLEOTIDE SEQUENCE</scope>
    <source>
        <strain evidence="2">IBT 29864</strain>
    </source>
</reference>
<organism evidence="2 3">
    <name type="scientific">Penicillium cataractarum</name>
    <dbReference type="NCBI Taxonomy" id="2100454"/>
    <lineage>
        <taxon>Eukaryota</taxon>
        <taxon>Fungi</taxon>
        <taxon>Dikarya</taxon>
        <taxon>Ascomycota</taxon>
        <taxon>Pezizomycotina</taxon>
        <taxon>Eurotiomycetes</taxon>
        <taxon>Eurotiomycetidae</taxon>
        <taxon>Eurotiales</taxon>
        <taxon>Aspergillaceae</taxon>
        <taxon>Penicillium</taxon>
    </lineage>
</organism>
<feature type="chain" id="PRO_5040813769" evidence="1">
    <location>
        <begin position="20"/>
        <end position="80"/>
    </location>
</feature>
<protein>
    <submittedName>
        <fullName evidence="2">Uncharacterized protein</fullName>
    </submittedName>
</protein>
<dbReference type="OrthoDB" id="4319677at2759"/>
<evidence type="ECO:0000313" key="3">
    <source>
        <dbReference type="Proteomes" id="UP001147782"/>
    </source>
</evidence>
<gene>
    <name evidence="2" type="ORF">N7496_006719</name>
</gene>
<dbReference type="AlphaFoldDB" id="A0A9W9S217"/>